<dbReference type="AlphaFoldDB" id="A0A0R3WES4"/>
<dbReference type="WBParaSite" id="TASK_0000933401-mRNA-1">
    <property type="protein sequence ID" value="TASK_0000933401-mRNA-1"/>
    <property type="gene ID" value="TASK_0000933401"/>
</dbReference>
<keyword evidence="2" id="KW-1185">Reference proteome</keyword>
<dbReference type="STRING" id="60517.A0A0R3WES4"/>
<organism evidence="3">
    <name type="scientific">Taenia asiatica</name>
    <name type="common">Asian tapeworm</name>
    <dbReference type="NCBI Taxonomy" id="60517"/>
    <lineage>
        <taxon>Eukaryota</taxon>
        <taxon>Metazoa</taxon>
        <taxon>Spiralia</taxon>
        <taxon>Lophotrochozoa</taxon>
        <taxon>Platyhelminthes</taxon>
        <taxon>Cestoda</taxon>
        <taxon>Eucestoda</taxon>
        <taxon>Cyclophyllidea</taxon>
        <taxon>Taeniidae</taxon>
        <taxon>Taenia</taxon>
    </lineage>
</organism>
<protein>
    <submittedName>
        <fullName evidence="1 3">Uncharacterized protein</fullName>
    </submittedName>
</protein>
<evidence type="ECO:0000313" key="1">
    <source>
        <dbReference type="EMBL" id="VDK42888.1"/>
    </source>
</evidence>
<dbReference type="Proteomes" id="UP000282613">
    <property type="component" value="Unassembled WGS sequence"/>
</dbReference>
<accession>A0A0R3WES4</accession>
<dbReference type="OrthoDB" id="2019572at2759"/>
<proteinExistence type="predicted"/>
<reference evidence="1 2" key="2">
    <citation type="submission" date="2018-11" db="EMBL/GenBank/DDBJ databases">
        <authorList>
            <consortium name="Pathogen Informatics"/>
        </authorList>
    </citation>
    <scope>NUCLEOTIDE SEQUENCE [LARGE SCALE GENOMIC DNA]</scope>
</reference>
<gene>
    <name evidence="1" type="ORF">TASK_LOCUS9335</name>
</gene>
<evidence type="ECO:0000313" key="3">
    <source>
        <dbReference type="WBParaSite" id="TASK_0000933401-mRNA-1"/>
    </source>
</evidence>
<reference evidence="3" key="1">
    <citation type="submission" date="2017-02" db="UniProtKB">
        <authorList>
            <consortium name="WormBaseParasite"/>
        </authorList>
    </citation>
    <scope>IDENTIFICATION</scope>
</reference>
<dbReference type="EMBL" id="UYRS01019102">
    <property type="protein sequence ID" value="VDK42888.1"/>
    <property type="molecule type" value="Genomic_DNA"/>
</dbReference>
<evidence type="ECO:0000313" key="2">
    <source>
        <dbReference type="Proteomes" id="UP000282613"/>
    </source>
</evidence>
<sequence length="140" mass="15672">MKEFVCRTMPVRMIHRTKNYYCIHFDLRSSPSTCFGPNVKPVSLDQRVEVKWVDEELVAALKALNGSSLIESFSVDEYKHWVGGATLPLGAEWYNGSIYGAYLRECLAEATLGNKVEAIRKVMLQLRVFGHSASAKQGTG</sequence>
<name>A0A0R3WES4_TAEAS</name>